<evidence type="ECO:0000259" key="6">
    <source>
        <dbReference type="PROSITE" id="PS50931"/>
    </source>
</evidence>
<dbReference type="STRING" id="190650.CC_1117"/>
<dbReference type="PIR" id="A87388">
    <property type="entry name" value="A87388"/>
</dbReference>
<keyword evidence="4" id="KW-0804">Transcription</keyword>
<dbReference type="PANTHER" id="PTHR30537:SF26">
    <property type="entry name" value="GLYCINE CLEAVAGE SYSTEM TRANSCRIPTIONAL ACTIVATOR"/>
    <property type="match status" value="1"/>
</dbReference>
<gene>
    <name evidence="7" type="ordered locus">CC_1117</name>
</gene>
<proteinExistence type="inferred from homology"/>
<organism evidence="7 8">
    <name type="scientific">Caulobacter vibrioides (strain ATCC 19089 / CIP 103742 / CB 15)</name>
    <name type="common">Caulobacter crescentus</name>
    <dbReference type="NCBI Taxonomy" id="190650"/>
    <lineage>
        <taxon>Bacteria</taxon>
        <taxon>Pseudomonadati</taxon>
        <taxon>Pseudomonadota</taxon>
        <taxon>Alphaproteobacteria</taxon>
        <taxon>Caulobacterales</taxon>
        <taxon>Caulobacteraceae</taxon>
        <taxon>Caulobacter</taxon>
    </lineage>
</organism>
<dbReference type="SUPFAM" id="SSF53850">
    <property type="entry name" value="Periplasmic binding protein-like II"/>
    <property type="match status" value="1"/>
</dbReference>
<dbReference type="GO" id="GO:0003700">
    <property type="term" value="F:DNA-binding transcription factor activity"/>
    <property type="evidence" value="ECO:0007669"/>
    <property type="project" value="InterPro"/>
</dbReference>
<keyword evidence="8" id="KW-1185">Reference proteome</keyword>
<dbReference type="Gene3D" id="3.40.190.10">
    <property type="entry name" value="Periplasmic binding protein-like II"/>
    <property type="match status" value="2"/>
</dbReference>
<evidence type="ECO:0000256" key="4">
    <source>
        <dbReference type="ARBA" id="ARBA00023163"/>
    </source>
</evidence>
<dbReference type="Proteomes" id="UP000001816">
    <property type="component" value="Chromosome"/>
</dbReference>
<dbReference type="eggNOG" id="COG0583">
    <property type="taxonomic scope" value="Bacteria"/>
</dbReference>
<evidence type="ECO:0000313" key="7">
    <source>
        <dbReference type="EMBL" id="AAK23101.1"/>
    </source>
</evidence>
<evidence type="ECO:0000256" key="3">
    <source>
        <dbReference type="ARBA" id="ARBA00023125"/>
    </source>
</evidence>
<dbReference type="AlphaFoldDB" id="Q9A977"/>
<comment type="similarity">
    <text evidence="1">Belongs to the LysR transcriptional regulatory family.</text>
</comment>
<dbReference type="GO" id="GO:0043565">
    <property type="term" value="F:sequence-specific DNA binding"/>
    <property type="evidence" value="ECO:0007669"/>
    <property type="project" value="TreeGrafter"/>
</dbReference>
<dbReference type="EnsemblBacteria" id="AAK23101">
    <property type="protein sequence ID" value="AAK23101"/>
    <property type="gene ID" value="CC_1117"/>
</dbReference>
<dbReference type="NCBIfam" id="NF008352">
    <property type="entry name" value="PRK11139.1"/>
    <property type="match status" value="1"/>
</dbReference>
<dbReference type="Pfam" id="PF00126">
    <property type="entry name" value="HTH_1"/>
    <property type="match status" value="1"/>
</dbReference>
<evidence type="ECO:0000256" key="2">
    <source>
        <dbReference type="ARBA" id="ARBA00023015"/>
    </source>
</evidence>
<dbReference type="Gene3D" id="1.10.10.10">
    <property type="entry name" value="Winged helix-like DNA-binding domain superfamily/Winged helix DNA-binding domain"/>
    <property type="match status" value="1"/>
</dbReference>
<dbReference type="PATRIC" id="fig|190650.5.peg.1139"/>
<evidence type="ECO:0000256" key="1">
    <source>
        <dbReference type="ARBA" id="ARBA00009437"/>
    </source>
</evidence>
<dbReference type="GO" id="GO:0006351">
    <property type="term" value="P:DNA-templated transcription"/>
    <property type="evidence" value="ECO:0007669"/>
    <property type="project" value="TreeGrafter"/>
</dbReference>
<accession>Q9A977</accession>
<feature type="compositionally biased region" description="Polar residues" evidence="5">
    <location>
        <begin position="1"/>
        <end position="15"/>
    </location>
</feature>
<dbReference type="SMR" id="Q9A977"/>
<dbReference type="BioCyc" id="CAULO:CC1117-MONOMER"/>
<dbReference type="EMBL" id="AE005673">
    <property type="protein sequence ID" value="AAK23101.1"/>
    <property type="molecule type" value="Genomic_DNA"/>
</dbReference>
<sequence length="340" mass="36907">MQTRLEGANSQTRTSAGAFRKTMERPNERRRLPPLNALRAFEAAARHLNFSRAADELSVTPGAVSQQIQNLEDYVGAALFKRTPKGLLLTDAAQTALPALREAFDRLAEAASLLTAAVDGRRLTLTAAPSFAAKWLVPRLGKFEQAHPQVDVWLSAGMEVVDFATGEVDMAIRYGSGRYPGLEVIRLLHETVVPVASPELLEQNALERPEDLQHHILLHDGSPDADDSCPDWAMWLAARGIRGVDGARGPRFNQSSLVIEAAANGRGIALAKRTLAQADLDSGRLVIPFEASTAVDFAYYVVHPKAKGRLPQVKAFVNWLKAEAEAHEAALRTLDNGAGI</sequence>
<keyword evidence="3" id="KW-0238">DNA-binding</keyword>
<dbReference type="KEGG" id="ccr:CC_1117"/>
<dbReference type="FunFam" id="3.40.190.10:FF:000017">
    <property type="entry name" value="Glycine cleavage system transcriptional activator"/>
    <property type="match status" value="1"/>
</dbReference>
<feature type="domain" description="HTH lysR-type" evidence="6">
    <location>
        <begin position="33"/>
        <end position="90"/>
    </location>
</feature>
<reference evidence="7 8" key="1">
    <citation type="journal article" date="2001" name="Proc. Natl. Acad. Sci. U.S.A.">
        <title>Complete genome sequence of Caulobacter crescentus.</title>
        <authorList>
            <person name="Nierman W.C."/>
            <person name="Feldblyum T.V."/>
            <person name="Laub M.T."/>
            <person name="Paulsen I.T."/>
            <person name="Nelson K.E."/>
            <person name="Eisen J.A."/>
            <person name="Heidelberg J.F."/>
            <person name="Alley M.R."/>
            <person name="Ohta N."/>
            <person name="Maddock J.R."/>
            <person name="Potocka I."/>
            <person name="Nelson W.C."/>
            <person name="Newton A."/>
            <person name="Stephens C."/>
            <person name="Phadke N.D."/>
            <person name="Ely B."/>
            <person name="DeBoy R.T."/>
            <person name="Dodson R.J."/>
            <person name="Durkin A.S."/>
            <person name="Gwinn M.L."/>
            <person name="Haft D.H."/>
            <person name="Kolonay J.F."/>
            <person name="Smit J."/>
            <person name="Craven M.B."/>
            <person name="Khouri H."/>
            <person name="Shetty J."/>
            <person name="Berry K."/>
            <person name="Utterback T."/>
            <person name="Tran K."/>
            <person name="Wolf A."/>
            <person name="Vamathevan J."/>
            <person name="Ermolaeva M."/>
            <person name="White O."/>
            <person name="Salzberg S.L."/>
            <person name="Venter J.C."/>
            <person name="Shapiro L."/>
            <person name="Fraser C.M."/>
        </authorList>
    </citation>
    <scope>NUCLEOTIDE SEQUENCE [LARGE SCALE GENOMIC DNA]</scope>
    <source>
        <strain evidence="8">ATCC 19089 / CB15</strain>
    </source>
</reference>
<feature type="compositionally biased region" description="Basic and acidic residues" evidence="5">
    <location>
        <begin position="21"/>
        <end position="31"/>
    </location>
</feature>
<dbReference type="SUPFAM" id="SSF46785">
    <property type="entry name" value="Winged helix' DNA-binding domain"/>
    <property type="match status" value="1"/>
</dbReference>
<keyword evidence="2" id="KW-0805">Transcription regulation</keyword>
<dbReference type="PRINTS" id="PR00039">
    <property type="entry name" value="HTHLYSR"/>
</dbReference>
<dbReference type="InterPro" id="IPR005119">
    <property type="entry name" value="LysR_subst-bd"/>
</dbReference>
<dbReference type="InterPro" id="IPR036390">
    <property type="entry name" value="WH_DNA-bd_sf"/>
</dbReference>
<evidence type="ECO:0000256" key="5">
    <source>
        <dbReference type="SAM" id="MobiDB-lite"/>
    </source>
</evidence>
<dbReference type="CDD" id="cd08432">
    <property type="entry name" value="PBP2_GcdR_TrpI_HvrB_AmpR_like"/>
    <property type="match status" value="1"/>
</dbReference>
<dbReference type="HOGENOM" id="CLU_039613_37_1_5"/>
<dbReference type="InterPro" id="IPR058163">
    <property type="entry name" value="LysR-type_TF_proteobact-type"/>
</dbReference>
<protein>
    <submittedName>
        <fullName evidence="7">Transcriptional regulator, LysR family</fullName>
    </submittedName>
</protein>
<dbReference type="FunFam" id="1.10.10.10:FF:000038">
    <property type="entry name" value="Glycine cleavage system transcriptional activator"/>
    <property type="match status" value="1"/>
</dbReference>
<dbReference type="InterPro" id="IPR036388">
    <property type="entry name" value="WH-like_DNA-bd_sf"/>
</dbReference>
<evidence type="ECO:0000313" key="8">
    <source>
        <dbReference type="Proteomes" id="UP000001816"/>
    </source>
</evidence>
<dbReference type="InterPro" id="IPR000847">
    <property type="entry name" value="LysR_HTH_N"/>
</dbReference>
<dbReference type="PANTHER" id="PTHR30537">
    <property type="entry name" value="HTH-TYPE TRANSCRIPTIONAL REGULATOR"/>
    <property type="match status" value="1"/>
</dbReference>
<name>Q9A977_CAUVC</name>
<dbReference type="PROSITE" id="PS50931">
    <property type="entry name" value="HTH_LYSR"/>
    <property type="match status" value="1"/>
</dbReference>
<feature type="region of interest" description="Disordered" evidence="5">
    <location>
        <begin position="1"/>
        <end position="31"/>
    </location>
</feature>
<dbReference type="Pfam" id="PF03466">
    <property type="entry name" value="LysR_substrate"/>
    <property type="match status" value="1"/>
</dbReference>